<dbReference type="InterPro" id="IPR012933">
    <property type="entry name" value="HicA_mRNA_interferase"/>
</dbReference>
<evidence type="ECO:0000256" key="7">
    <source>
        <dbReference type="ARBA" id="ARBA00023016"/>
    </source>
</evidence>
<organism evidence="8 9">
    <name type="scientific">Paludibaculum fermentans</name>
    <dbReference type="NCBI Taxonomy" id="1473598"/>
    <lineage>
        <taxon>Bacteria</taxon>
        <taxon>Pseudomonadati</taxon>
        <taxon>Acidobacteriota</taxon>
        <taxon>Terriglobia</taxon>
        <taxon>Bryobacterales</taxon>
        <taxon>Bryobacteraceae</taxon>
        <taxon>Paludibaculum</taxon>
    </lineage>
</organism>
<dbReference type="Gene3D" id="3.30.920.30">
    <property type="entry name" value="Hypothetical protein"/>
    <property type="match status" value="1"/>
</dbReference>
<evidence type="ECO:0000256" key="2">
    <source>
        <dbReference type="ARBA" id="ARBA00022649"/>
    </source>
</evidence>
<gene>
    <name evidence="8" type="ORF">IRI77_23580</name>
</gene>
<dbReference type="SUPFAM" id="SSF54786">
    <property type="entry name" value="YcfA/nrd intein domain"/>
    <property type="match status" value="1"/>
</dbReference>
<accession>A0A7S7NLK0</accession>
<name>A0A7S7NLK0_PALFE</name>
<evidence type="ECO:0000256" key="5">
    <source>
        <dbReference type="ARBA" id="ARBA00022801"/>
    </source>
</evidence>
<keyword evidence="7" id="KW-0346">Stress response</keyword>
<evidence type="ECO:0000256" key="3">
    <source>
        <dbReference type="ARBA" id="ARBA00022722"/>
    </source>
</evidence>
<dbReference type="KEGG" id="pfer:IRI77_23580"/>
<evidence type="ECO:0000313" key="9">
    <source>
        <dbReference type="Proteomes" id="UP000593892"/>
    </source>
</evidence>
<evidence type="ECO:0000256" key="1">
    <source>
        <dbReference type="ARBA" id="ARBA00006620"/>
    </source>
</evidence>
<protein>
    <submittedName>
        <fullName evidence="8">Type II toxin-antitoxin system HicA family toxin</fullName>
    </submittedName>
</protein>
<dbReference type="GO" id="GO:0003729">
    <property type="term" value="F:mRNA binding"/>
    <property type="evidence" value="ECO:0007669"/>
    <property type="project" value="InterPro"/>
</dbReference>
<evidence type="ECO:0000256" key="6">
    <source>
        <dbReference type="ARBA" id="ARBA00022884"/>
    </source>
</evidence>
<keyword evidence="2" id="KW-1277">Toxin-antitoxin system</keyword>
<reference evidence="8 9" key="1">
    <citation type="submission" date="2020-10" db="EMBL/GenBank/DDBJ databases">
        <title>Complete genome sequence of Paludibaculum fermentans P105T, a facultatively anaerobic acidobacterium capable of dissimilatory Fe(III) reduction.</title>
        <authorList>
            <person name="Dedysh S.N."/>
            <person name="Beletsky A.V."/>
            <person name="Kulichevskaya I.S."/>
            <person name="Mardanov A.V."/>
            <person name="Ravin N.V."/>
        </authorList>
    </citation>
    <scope>NUCLEOTIDE SEQUENCE [LARGE SCALE GENOMIC DNA]</scope>
    <source>
        <strain evidence="8 9">P105</strain>
    </source>
</reference>
<dbReference type="InterPro" id="IPR038570">
    <property type="entry name" value="HicA_sf"/>
</dbReference>
<keyword evidence="5" id="KW-0378">Hydrolase</keyword>
<dbReference type="AlphaFoldDB" id="A0A7S7NLK0"/>
<dbReference type="EMBL" id="CP063849">
    <property type="protein sequence ID" value="QOY85789.1"/>
    <property type="molecule type" value="Genomic_DNA"/>
</dbReference>
<comment type="similarity">
    <text evidence="1">Belongs to the HicA mRNA interferase family.</text>
</comment>
<dbReference type="Pfam" id="PF07927">
    <property type="entry name" value="HicA_toxin"/>
    <property type="match status" value="1"/>
</dbReference>
<sequence>MRHEVSGDRVIAVLAALGYEIIRQKGSHVRLRHEGPPSHSITVPRHTHLKAGTLHAIVNDVATARAIEVKSILSMS</sequence>
<keyword evidence="6" id="KW-0694">RNA-binding</keyword>
<proteinExistence type="inferred from homology"/>
<evidence type="ECO:0000313" key="8">
    <source>
        <dbReference type="EMBL" id="QOY85789.1"/>
    </source>
</evidence>
<dbReference type="GO" id="GO:0016787">
    <property type="term" value="F:hydrolase activity"/>
    <property type="evidence" value="ECO:0007669"/>
    <property type="project" value="UniProtKB-KW"/>
</dbReference>
<keyword evidence="9" id="KW-1185">Reference proteome</keyword>
<keyword evidence="3" id="KW-0540">Nuclease</keyword>
<dbReference type="Proteomes" id="UP000593892">
    <property type="component" value="Chromosome"/>
</dbReference>
<keyword evidence="4" id="KW-0255">Endonuclease</keyword>
<evidence type="ECO:0000256" key="4">
    <source>
        <dbReference type="ARBA" id="ARBA00022759"/>
    </source>
</evidence>
<dbReference type="GO" id="GO:0004519">
    <property type="term" value="F:endonuclease activity"/>
    <property type="evidence" value="ECO:0007669"/>
    <property type="project" value="UniProtKB-KW"/>
</dbReference>